<name>A0A2M8GMD2_9BACT</name>
<dbReference type="GO" id="GO:0003735">
    <property type="term" value="F:structural constituent of ribosome"/>
    <property type="evidence" value="ECO:0007669"/>
    <property type="project" value="InterPro"/>
</dbReference>
<dbReference type="InterPro" id="IPR013025">
    <property type="entry name" value="Ribosomal_uL23-like"/>
</dbReference>
<evidence type="ECO:0000256" key="3">
    <source>
        <dbReference type="ARBA" id="ARBA00023274"/>
    </source>
</evidence>
<evidence type="ECO:0000256" key="4">
    <source>
        <dbReference type="HAMAP-Rule" id="MF_01369"/>
    </source>
</evidence>
<comment type="function">
    <text evidence="4">One of the early assembly proteins it binds 23S rRNA. One of the proteins that surrounds the polypeptide exit tunnel on the outside of the ribosome. Forms the main docking site for trigger factor binding to the ribosome.</text>
</comment>
<evidence type="ECO:0000256" key="2">
    <source>
        <dbReference type="ARBA" id="ARBA00022980"/>
    </source>
</evidence>
<accession>A0A2M8GMD2</accession>
<evidence type="ECO:0000313" key="6">
    <source>
        <dbReference type="Proteomes" id="UP000229370"/>
    </source>
</evidence>
<dbReference type="InterPro" id="IPR012677">
    <property type="entry name" value="Nucleotide-bd_a/b_plait_sf"/>
</dbReference>
<dbReference type="NCBIfam" id="NF004363">
    <property type="entry name" value="PRK05738.2-4"/>
    <property type="match status" value="1"/>
</dbReference>
<dbReference type="InterPro" id="IPR012678">
    <property type="entry name" value="Ribosomal_uL23/eL15/eS24_sf"/>
</dbReference>
<sequence>MKINQVINRPILTEKSTSLLKNNFYMFKVDKNANKYQIKAALEKLYPVKVAEVKVVNRQGKVRKVGRKQVKKQLSTKKIAFIKLKEGKIELFPQA</sequence>
<dbReference type="GO" id="GO:0005840">
    <property type="term" value="C:ribosome"/>
    <property type="evidence" value="ECO:0007669"/>
    <property type="project" value="UniProtKB-KW"/>
</dbReference>
<dbReference type="HAMAP" id="MF_01369_B">
    <property type="entry name" value="Ribosomal_uL23_B"/>
    <property type="match status" value="1"/>
</dbReference>
<keyword evidence="2 4" id="KW-0689">Ribosomal protein</keyword>
<comment type="caution">
    <text evidence="5">The sequence shown here is derived from an EMBL/GenBank/DDBJ whole genome shotgun (WGS) entry which is preliminary data.</text>
</comment>
<dbReference type="GO" id="GO:0006412">
    <property type="term" value="P:translation"/>
    <property type="evidence" value="ECO:0007669"/>
    <property type="project" value="UniProtKB-UniRule"/>
</dbReference>
<dbReference type="SUPFAM" id="SSF54189">
    <property type="entry name" value="Ribosomal proteins S24e, L23 and L15e"/>
    <property type="match status" value="1"/>
</dbReference>
<protein>
    <recommendedName>
        <fullName evidence="4">Large ribosomal subunit protein uL23</fullName>
    </recommendedName>
</protein>
<dbReference type="Pfam" id="PF00276">
    <property type="entry name" value="Ribosomal_L23"/>
    <property type="match status" value="1"/>
</dbReference>
<keyword evidence="3 4" id="KW-0687">Ribonucleoprotein</keyword>
<proteinExistence type="inferred from homology"/>
<comment type="similarity">
    <text evidence="1 4">Belongs to the universal ribosomal protein uL23 family.</text>
</comment>
<keyword evidence="4" id="KW-0699">rRNA-binding</keyword>
<organism evidence="5 6">
    <name type="scientific">Candidatus Roizmanbacteria bacterium CG_4_8_14_3_um_filter_36_10</name>
    <dbReference type="NCBI Taxonomy" id="1974834"/>
    <lineage>
        <taxon>Bacteria</taxon>
        <taxon>Candidatus Roizmaniibacteriota</taxon>
    </lineage>
</organism>
<dbReference type="PANTHER" id="PTHR11620">
    <property type="entry name" value="60S RIBOSOMAL PROTEIN L23A"/>
    <property type="match status" value="1"/>
</dbReference>
<comment type="subunit">
    <text evidence="4">Part of the 50S ribosomal subunit. Contacts protein L29, and trigger factor when it is bound to the ribosome.</text>
</comment>
<reference evidence="6" key="1">
    <citation type="submission" date="2017-09" db="EMBL/GenBank/DDBJ databases">
        <title>Depth-based differentiation of microbial function through sediment-hosted aquifers and enrichment of novel symbionts in the deep terrestrial subsurface.</title>
        <authorList>
            <person name="Probst A.J."/>
            <person name="Ladd B."/>
            <person name="Jarett J.K."/>
            <person name="Geller-Mcgrath D.E."/>
            <person name="Sieber C.M.K."/>
            <person name="Emerson J.B."/>
            <person name="Anantharaman K."/>
            <person name="Thomas B.C."/>
            <person name="Malmstrom R."/>
            <person name="Stieglmeier M."/>
            <person name="Klingl A."/>
            <person name="Woyke T."/>
            <person name="Ryan C.M."/>
            <person name="Banfield J.F."/>
        </authorList>
    </citation>
    <scope>NUCLEOTIDE SEQUENCE [LARGE SCALE GENOMIC DNA]</scope>
</reference>
<evidence type="ECO:0000313" key="5">
    <source>
        <dbReference type="EMBL" id="PJC81705.1"/>
    </source>
</evidence>
<keyword evidence="4" id="KW-0694">RNA-binding</keyword>
<dbReference type="EMBL" id="PFQK01000055">
    <property type="protein sequence ID" value="PJC81705.1"/>
    <property type="molecule type" value="Genomic_DNA"/>
</dbReference>
<dbReference type="Proteomes" id="UP000229370">
    <property type="component" value="Unassembled WGS sequence"/>
</dbReference>
<dbReference type="GO" id="GO:1990904">
    <property type="term" value="C:ribonucleoprotein complex"/>
    <property type="evidence" value="ECO:0007669"/>
    <property type="project" value="UniProtKB-KW"/>
</dbReference>
<dbReference type="GO" id="GO:0019843">
    <property type="term" value="F:rRNA binding"/>
    <property type="evidence" value="ECO:0007669"/>
    <property type="project" value="UniProtKB-UniRule"/>
</dbReference>
<gene>
    <name evidence="4" type="primary">rplW</name>
    <name evidence="5" type="ORF">CO007_03385</name>
</gene>
<dbReference type="AlphaFoldDB" id="A0A2M8GMD2"/>
<dbReference type="Gene3D" id="3.30.70.330">
    <property type="match status" value="1"/>
</dbReference>
<evidence type="ECO:0000256" key="1">
    <source>
        <dbReference type="ARBA" id="ARBA00006700"/>
    </source>
</evidence>